<comment type="caution">
    <text evidence="3">The sequence shown here is derived from an EMBL/GenBank/DDBJ whole genome shotgun (WGS) entry which is preliminary data.</text>
</comment>
<dbReference type="InterPro" id="IPR002110">
    <property type="entry name" value="Ankyrin_rpt"/>
</dbReference>
<evidence type="ECO:0008006" key="5">
    <source>
        <dbReference type="Google" id="ProtNLM"/>
    </source>
</evidence>
<dbReference type="Proteomes" id="UP000541444">
    <property type="component" value="Unassembled WGS sequence"/>
</dbReference>
<feature type="repeat" description="ANK" evidence="1">
    <location>
        <begin position="250"/>
        <end position="282"/>
    </location>
</feature>
<name>A0A7J7MR36_9MAGN</name>
<organism evidence="3 4">
    <name type="scientific">Kingdonia uniflora</name>
    <dbReference type="NCBI Taxonomy" id="39325"/>
    <lineage>
        <taxon>Eukaryota</taxon>
        <taxon>Viridiplantae</taxon>
        <taxon>Streptophyta</taxon>
        <taxon>Embryophyta</taxon>
        <taxon>Tracheophyta</taxon>
        <taxon>Spermatophyta</taxon>
        <taxon>Magnoliopsida</taxon>
        <taxon>Ranunculales</taxon>
        <taxon>Circaeasteraceae</taxon>
        <taxon>Kingdonia</taxon>
    </lineage>
</organism>
<dbReference type="PROSITE" id="PS50297">
    <property type="entry name" value="ANK_REP_REGION"/>
    <property type="match status" value="3"/>
</dbReference>
<feature type="region of interest" description="Disordered" evidence="2">
    <location>
        <begin position="64"/>
        <end position="113"/>
    </location>
</feature>
<dbReference type="Gene3D" id="1.25.40.20">
    <property type="entry name" value="Ankyrin repeat-containing domain"/>
    <property type="match status" value="2"/>
</dbReference>
<dbReference type="Pfam" id="PF12796">
    <property type="entry name" value="Ank_2"/>
    <property type="match status" value="1"/>
</dbReference>
<reference evidence="3 4" key="1">
    <citation type="journal article" date="2020" name="IScience">
        <title>Genome Sequencing of the Endangered Kingdonia uniflora (Circaeasteraceae, Ranunculales) Reveals Potential Mechanisms of Evolutionary Specialization.</title>
        <authorList>
            <person name="Sun Y."/>
            <person name="Deng T."/>
            <person name="Zhang A."/>
            <person name="Moore M.J."/>
            <person name="Landis J.B."/>
            <person name="Lin N."/>
            <person name="Zhang H."/>
            <person name="Zhang X."/>
            <person name="Huang J."/>
            <person name="Zhang X."/>
            <person name="Sun H."/>
            <person name="Wang H."/>
        </authorList>
    </citation>
    <scope>NUCLEOTIDE SEQUENCE [LARGE SCALE GENOMIC DNA]</scope>
    <source>
        <strain evidence="3">TB1705</strain>
        <tissue evidence="3">Leaf</tissue>
    </source>
</reference>
<dbReference type="PROSITE" id="PS50088">
    <property type="entry name" value="ANK_REPEAT"/>
    <property type="match status" value="3"/>
</dbReference>
<protein>
    <recommendedName>
        <fullName evidence="5">Ankyrin repeat domain-containing protein EMB506, chloroplastic</fullName>
    </recommendedName>
</protein>
<keyword evidence="4" id="KW-1185">Reference proteome</keyword>
<proteinExistence type="predicted"/>
<keyword evidence="1" id="KW-0040">ANK repeat</keyword>
<dbReference type="InterPro" id="IPR036770">
    <property type="entry name" value="Ankyrin_rpt-contain_sf"/>
</dbReference>
<accession>A0A7J7MR36</accession>
<evidence type="ECO:0000256" key="1">
    <source>
        <dbReference type="PROSITE-ProRule" id="PRU00023"/>
    </source>
</evidence>
<dbReference type="InterPro" id="IPR053080">
    <property type="entry name" value="PP1_regulatory_subunit_27"/>
</dbReference>
<sequence length="316" mass="35056">MLMAKTGPLLSTHLFHSNTPNIVKTCKFTKKNCGISPINAKSSKSRVLAVGLKRVSMKAHKKGIWEDPVDGNSSEYDDGYSEGDEEYEWDGEAESESEANVSGNSVESSSTMTTTQYEMELFREVEQLLGQEEKSILEQNEAPDLSKISTMKWSPLQTLGLAGMIPFMDKLLEQGVDIDAVDKDGLTALHKAVIGKREPVISHLLRKGANPHVRDKNGATPLHYAVQVGALQTVKLLIKYKVDVNVADDEGWTPLHVSIQSRCRYITKVLLVNGADKTRRTKDGKTPLDISLCYGKDFKSYELAKLLKLVPANRDY</sequence>
<gene>
    <name evidence="3" type="ORF">GIB67_004274</name>
</gene>
<dbReference type="EMBL" id="JACGCM010001275">
    <property type="protein sequence ID" value="KAF6157336.1"/>
    <property type="molecule type" value="Genomic_DNA"/>
</dbReference>
<evidence type="ECO:0000313" key="3">
    <source>
        <dbReference type="EMBL" id="KAF6157336.1"/>
    </source>
</evidence>
<evidence type="ECO:0000313" key="4">
    <source>
        <dbReference type="Proteomes" id="UP000541444"/>
    </source>
</evidence>
<dbReference type="OrthoDB" id="1577640at2759"/>
<feature type="compositionally biased region" description="Polar residues" evidence="2">
    <location>
        <begin position="99"/>
        <end position="113"/>
    </location>
</feature>
<dbReference type="PANTHER" id="PTHR46899">
    <property type="entry name" value="PROTEIN PHOSPHATASE 1 REGULATORY SUBUNIT 27"/>
    <property type="match status" value="1"/>
</dbReference>
<feature type="repeat" description="ANK" evidence="1">
    <location>
        <begin position="217"/>
        <end position="249"/>
    </location>
</feature>
<dbReference type="SMART" id="SM00248">
    <property type="entry name" value="ANK"/>
    <property type="match status" value="5"/>
</dbReference>
<evidence type="ECO:0000256" key="2">
    <source>
        <dbReference type="SAM" id="MobiDB-lite"/>
    </source>
</evidence>
<dbReference type="SUPFAM" id="SSF48403">
    <property type="entry name" value="Ankyrin repeat"/>
    <property type="match status" value="1"/>
</dbReference>
<dbReference type="AlphaFoldDB" id="A0A7J7MR36"/>
<feature type="repeat" description="ANK" evidence="1">
    <location>
        <begin position="184"/>
        <end position="216"/>
    </location>
</feature>
<dbReference type="PANTHER" id="PTHR46899:SF3">
    <property type="entry name" value="PROTEIN PHOSPHATASE 1 REGULATORY SUBUNIT 27"/>
    <property type="match status" value="1"/>
</dbReference>
<feature type="compositionally biased region" description="Acidic residues" evidence="2">
    <location>
        <begin position="75"/>
        <end position="97"/>
    </location>
</feature>